<organism evidence="1 2">
    <name type="scientific">Candidatus Gallibacteroides avistercoris</name>
    <dbReference type="NCBI Taxonomy" id="2840833"/>
    <lineage>
        <taxon>Bacteria</taxon>
        <taxon>Pseudomonadati</taxon>
        <taxon>Bacteroidota</taxon>
        <taxon>Bacteroidia</taxon>
        <taxon>Bacteroidales</taxon>
        <taxon>Bacteroidaceae</taxon>
        <taxon>Bacteroidaceae incertae sedis</taxon>
        <taxon>Candidatus Gallibacteroides</taxon>
    </lineage>
</organism>
<proteinExistence type="predicted"/>
<dbReference type="PANTHER" id="PTHR30441">
    <property type="entry name" value="DUF748 DOMAIN-CONTAINING PROTEIN"/>
    <property type="match status" value="1"/>
</dbReference>
<dbReference type="GO" id="GO:0090313">
    <property type="term" value="P:regulation of protein targeting to membrane"/>
    <property type="evidence" value="ECO:0007669"/>
    <property type="project" value="TreeGrafter"/>
</dbReference>
<evidence type="ECO:0008006" key="3">
    <source>
        <dbReference type="Google" id="ProtNLM"/>
    </source>
</evidence>
<dbReference type="AlphaFoldDB" id="A0A9D1SCL0"/>
<name>A0A9D1SCL0_9BACT</name>
<dbReference type="InterPro" id="IPR052894">
    <property type="entry name" value="AsmA-related"/>
</dbReference>
<feature type="non-terminal residue" evidence="1">
    <location>
        <position position="631"/>
    </location>
</feature>
<dbReference type="PANTHER" id="PTHR30441:SF4">
    <property type="entry name" value="PROTEIN ASMA"/>
    <property type="match status" value="1"/>
</dbReference>
<reference evidence="1" key="1">
    <citation type="submission" date="2020-10" db="EMBL/GenBank/DDBJ databases">
        <authorList>
            <person name="Gilroy R."/>
        </authorList>
    </citation>
    <scope>NUCLEOTIDE SEQUENCE</scope>
    <source>
        <strain evidence="1">CHK158-818</strain>
    </source>
</reference>
<dbReference type="Proteomes" id="UP000824112">
    <property type="component" value="Unassembled WGS sequence"/>
</dbReference>
<protein>
    <recommendedName>
        <fullName evidence="3">AsmA family protein</fullName>
    </recommendedName>
</protein>
<evidence type="ECO:0000313" key="1">
    <source>
        <dbReference type="EMBL" id="HIU55474.1"/>
    </source>
</evidence>
<dbReference type="GO" id="GO:0005886">
    <property type="term" value="C:plasma membrane"/>
    <property type="evidence" value="ECO:0007669"/>
    <property type="project" value="TreeGrafter"/>
</dbReference>
<evidence type="ECO:0000313" key="2">
    <source>
        <dbReference type="Proteomes" id="UP000824112"/>
    </source>
</evidence>
<gene>
    <name evidence="1" type="ORF">IAB03_06705</name>
</gene>
<dbReference type="EMBL" id="DVNA01000149">
    <property type="protein sequence ID" value="HIU55474.1"/>
    <property type="molecule type" value="Genomic_DNA"/>
</dbReference>
<reference evidence="1" key="2">
    <citation type="journal article" date="2021" name="PeerJ">
        <title>Extensive microbial diversity within the chicken gut microbiome revealed by metagenomics and culture.</title>
        <authorList>
            <person name="Gilroy R."/>
            <person name="Ravi A."/>
            <person name="Getino M."/>
            <person name="Pursley I."/>
            <person name="Horton D.L."/>
            <person name="Alikhan N.F."/>
            <person name="Baker D."/>
            <person name="Gharbi K."/>
            <person name="Hall N."/>
            <person name="Watson M."/>
            <person name="Adriaenssens E.M."/>
            <person name="Foster-Nyarko E."/>
            <person name="Jarju S."/>
            <person name="Secka A."/>
            <person name="Antonio M."/>
            <person name="Oren A."/>
            <person name="Chaudhuri R.R."/>
            <person name="La Ragione R."/>
            <person name="Hildebrand F."/>
            <person name="Pallen M.J."/>
        </authorList>
    </citation>
    <scope>NUCLEOTIDE SEQUENCE</scope>
    <source>
        <strain evidence="1">CHK158-818</strain>
    </source>
</reference>
<sequence>MKQILRYTIRFFLALLLVVLLCPLLLYTPFIQEFAKNKAQKILAQQTGMNVSVSRVRLNFPLNLSLDTVRVLTVSDDTLLSCDVVSARVALLPLLHKEIKINRFLFQNAFLNYADEQSDMNISVKARDFQICPSVVDLNSSEVQLSQVALSGVSGTIKIGVSQKEDSISNDTTAVKWKISAQKLSLADIALDLSLSAPQTDIAAAWQQADIDSCCVDLYNQQVDVRHLALSGGAYSYEYVPVQGVLPQQETLSDTVSSGKDWTVVVGGISIQDNRFLYRSKDAEPSPTFNPEYVEIEKFDAWIDTLYNRGSSVYARVAQLQAKERSGLEIRSLSAIFGMEEGAIRVPEARIQTAQSQLSLLADVSTAFFSQQKEAPVSARLSGHLVLSDFAPLLDSLFEQHKELLELTVDLSGDVSGSWQRMKVKRLGITLPGCLDWQTQGELSDLLHPQQISGVLYSRCQVHDGKLLTGLLNGQETPRIAIPSGTSLTVRAQALAGDISPHLSLVSDSCLLRVSGSVSLPRKQYDIALKADSFPLARFLPADSLNRVSLTAQVSGSGYDFLNPATRAKALLQIQRFDFRGYDYRDIDLDGWLENASYAVTLNSASSALDLGMSAAGEIRKEGGRIALSGD</sequence>
<comment type="caution">
    <text evidence="1">The sequence shown here is derived from an EMBL/GenBank/DDBJ whole genome shotgun (WGS) entry which is preliminary data.</text>
</comment>
<accession>A0A9D1SCL0</accession>